<reference evidence="3" key="2">
    <citation type="submission" date="2023-04" db="EMBL/GenBank/DDBJ databases">
        <authorList>
            <person name="Bruccoleri R.E."/>
            <person name="Oakeley E.J."/>
            <person name="Faust A.-M."/>
            <person name="Dessus-Babus S."/>
            <person name="Altorfer M."/>
            <person name="Burckhardt D."/>
            <person name="Oertli M."/>
            <person name="Naumann U."/>
            <person name="Petersen F."/>
            <person name="Wong J."/>
        </authorList>
    </citation>
    <scope>NUCLEOTIDE SEQUENCE</scope>
    <source>
        <strain evidence="3">GSM-AAB239-AS_SAM_17_03QT</strain>
        <tissue evidence="3">Leaf</tissue>
    </source>
</reference>
<feature type="region of interest" description="Disordered" evidence="1">
    <location>
        <begin position="1"/>
        <end position="99"/>
    </location>
</feature>
<feature type="compositionally biased region" description="Acidic residues" evidence="1">
    <location>
        <begin position="372"/>
        <end position="384"/>
    </location>
</feature>
<proteinExistence type="predicted"/>
<name>A0AAX6I6H3_IRIPA</name>
<dbReference type="PROSITE" id="PS50858">
    <property type="entry name" value="BSD"/>
    <property type="match status" value="1"/>
</dbReference>
<feature type="compositionally biased region" description="Acidic residues" evidence="1">
    <location>
        <begin position="33"/>
        <end position="42"/>
    </location>
</feature>
<evidence type="ECO:0000313" key="3">
    <source>
        <dbReference type="EMBL" id="KAJ6848819.1"/>
    </source>
</evidence>
<keyword evidence="4" id="KW-1185">Reference proteome</keyword>
<evidence type="ECO:0000259" key="2">
    <source>
        <dbReference type="PROSITE" id="PS50858"/>
    </source>
</evidence>
<dbReference type="InterPro" id="IPR035925">
    <property type="entry name" value="BSD_dom_sf"/>
</dbReference>
<dbReference type="SUPFAM" id="SSF140383">
    <property type="entry name" value="BSD domain-like"/>
    <property type="match status" value="1"/>
</dbReference>
<dbReference type="Proteomes" id="UP001140949">
    <property type="component" value="Unassembled WGS sequence"/>
</dbReference>
<dbReference type="SMART" id="SM00751">
    <property type="entry name" value="BSD"/>
    <property type="match status" value="1"/>
</dbReference>
<protein>
    <recommendedName>
        <fullName evidence="2">BSD domain-containing protein</fullName>
    </recommendedName>
</protein>
<gene>
    <name evidence="3" type="ORF">M6B38_272475</name>
</gene>
<dbReference type="Pfam" id="PF03909">
    <property type="entry name" value="BSD"/>
    <property type="match status" value="1"/>
</dbReference>
<comment type="caution">
    <text evidence="3">The sequence shown here is derived from an EMBL/GenBank/DDBJ whole genome shotgun (WGS) entry which is preliminary data.</text>
</comment>
<evidence type="ECO:0000256" key="1">
    <source>
        <dbReference type="SAM" id="MobiDB-lite"/>
    </source>
</evidence>
<feature type="region of interest" description="Disordered" evidence="1">
    <location>
        <begin position="265"/>
        <end position="317"/>
    </location>
</feature>
<dbReference type="PANTHER" id="PTHR31923">
    <property type="entry name" value="BSD DOMAIN-CONTAINING PROTEIN"/>
    <property type="match status" value="1"/>
</dbReference>
<dbReference type="AlphaFoldDB" id="A0AAX6I6H3"/>
<feature type="compositionally biased region" description="Basic and acidic residues" evidence="1">
    <location>
        <begin position="21"/>
        <end position="32"/>
    </location>
</feature>
<sequence>MSWLARSFVSTLRGDEEEEDNNSRRHETTRHEEEEEEEEEEEARGGVKEDLSELTQTLARQFWGVASFLAPPPSSSSSDPPPPSDRDPSATGGIRSDLADIGGRFRSGISMLSNAKAVSEISKIASSFLPFGDDEEDDEEEEEEEEVDEIGAVGVTEDVVAFARSISLHPETWLGFPLAPDYEDDSNAFDMSDAQQEHALAVERLAPSLAELRVELCPSHMSERHFWKIYFVLLHSRLNKHDADLLSTPQIMQARAMLLQDLPRAKQNSEGSGRGVSPSYKNEEVPSVPPPEGSVISPPDNLSEISPTKTAKHEESTSFPIAKLETDKYPVETTEVTVVDKSVIEENPPVQAETRDIQSDVSSAVPIQKCDEDGDGDDWLEEEHGEAGAVGGDTIPLANDEDVSFSDLEDDEDEGEQQVSKTRLEGLPSAQRIR</sequence>
<feature type="region of interest" description="Disordered" evidence="1">
    <location>
        <begin position="342"/>
        <end position="434"/>
    </location>
</feature>
<reference evidence="3" key="1">
    <citation type="journal article" date="2023" name="GigaByte">
        <title>Genome assembly of the bearded iris, Iris pallida Lam.</title>
        <authorList>
            <person name="Bruccoleri R.E."/>
            <person name="Oakeley E.J."/>
            <person name="Faust A.M.E."/>
            <person name="Altorfer M."/>
            <person name="Dessus-Babus S."/>
            <person name="Burckhardt D."/>
            <person name="Oertli M."/>
            <person name="Naumann U."/>
            <person name="Petersen F."/>
            <person name="Wong J."/>
        </authorList>
    </citation>
    <scope>NUCLEOTIDE SEQUENCE</scope>
    <source>
        <strain evidence="3">GSM-AAB239-AS_SAM_17_03QT</strain>
    </source>
</reference>
<organism evidence="3 4">
    <name type="scientific">Iris pallida</name>
    <name type="common">Sweet iris</name>
    <dbReference type="NCBI Taxonomy" id="29817"/>
    <lineage>
        <taxon>Eukaryota</taxon>
        <taxon>Viridiplantae</taxon>
        <taxon>Streptophyta</taxon>
        <taxon>Embryophyta</taxon>
        <taxon>Tracheophyta</taxon>
        <taxon>Spermatophyta</taxon>
        <taxon>Magnoliopsida</taxon>
        <taxon>Liliopsida</taxon>
        <taxon>Asparagales</taxon>
        <taxon>Iridaceae</taxon>
        <taxon>Iridoideae</taxon>
        <taxon>Irideae</taxon>
        <taxon>Iris</taxon>
    </lineage>
</organism>
<accession>A0AAX6I6H3</accession>
<feature type="compositionally biased region" description="Pro residues" evidence="1">
    <location>
        <begin position="70"/>
        <end position="83"/>
    </location>
</feature>
<feature type="domain" description="BSD" evidence="2">
    <location>
        <begin position="193"/>
        <end position="238"/>
    </location>
</feature>
<feature type="compositionally biased region" description="Acidic residues" evidence="1">
    <location>
        <begin position="399"/>
        <end position="416"/>
    </location>
</feature>
<dbReference type="PANTHER" id="PTHR31923:SF4">
    <property type="entry name" value="BSD DOMAIN-CONTAINING PROTEIN"/>
    <property type="match status" value="1"/>
</dbReference>
<dbReference type="EMBL" id="JANAVB010004399">
    <property type="protein sequence ID" value="KAJ6848819.1"/>
    <property type="molecule type" value="Genomic_DNA"/>
</dbReference>
<evidence type="ECO:0000313" key="4">
    <source>
        <dbReference type="Proteomes" id="UP001140949"/>
    </source>
</evidence>
<dbReference type="InterPro" id="IPR005607">
    <property type="entry name" value="BSD_dom"/>
</dbReference>
<dbReference type="Gene3D" id="1.10.3970.10">
    <property type="entry name" value="BSD domain"/>
    <property type="match status" value="1"/>
</dbReference>